<protein>
    <recommendedName>
        <fullName evidence="5">Glycosyltransferase family 92 protein</fullName>
    </recommendedName>
</protein>
<dbReference type="Proteomes" id="UP000887458">
    <property type="component" value="Unassembled WGS sequence"/>
</dbReference>
<keyword evidence="2" id="KW-0812">Transmembrane</keyword>
<dbReference type="EMBL" id="NJHN03000039">
    <property type="protein sequence ID" value="KAH9421586.1"/>
    <property type="molecule type" value="Genomic_DNA"/>
</dbReference>
<proteinExistence type="predicted"/>
<organism evidence="3 4">
    <name type="scientific">Dermatophagoides pteronyssinus</name>
    <name type="common">European house dust mite</name>
    <dbReference type="NCBI Taxonomy" id="6956"/>
    <lineage>
        <taxon>Eukaryota</taxon>
        <taxon>Metazoa</taxon>
        <taxon>Ecdysozoa</taxon>
        <taxon>Arthropoda</taxon>
        <taxon>Chelicerata</taxon>
        <taxon>Arachnida</taxon>
        <taxon>Acari</taxon>
        <taxon>Acariformes</taxon>
        <taxon>Sarcoptiformes</taxon>
        <taxon>Astigmata</taxon>
        <taxon>Psoroptidia</taxon>
        <taxon>Analgoidea</taxon>
        <taxon>Pyroglyphidae</taxon>
        <taxon>Dermatophagoidinae</taxon>
        <taxon>Dermatophagoides</taxon>
    </lineage>
</organism>
<name>A0ABQ8JGY8_DERPT</name>
<evidence type="ECO:0000256" key="2">
    <source>
        <dbReference type="SAM" id="Phobius"/>
    </source>
</evidence>
<evidence type="ECO:0000256" key="1">
    <source>
        <dbReference type="SAM" id="MobiDB-lite"/>
    </source>
</evidence>
<evidence type="ECO:0000313" key="3">
    <source>
        <dbReference type="EMBL" id="KAH9421586.1"/>
    </source>
</evidence>
<accession>A0ABQ8JGY8</accession>
<comment type="caution">
    <text evidence="3">The sequence shown here is derived from an EMBL/GenBank/DDBJ whole genome shotgun (WGS) entry which is preliminary data.</text>
</comment>
<feature type="transmembrane region" description="Helical" evidence="2">
    <location>
        <begin position="21"/>
        <end position="43"/>
    </location>
</feature>
<keyword evidence="2" id="KW-1133">Transmembrane helix</keyword>
<gene>
    <name evidence="3" type="ORF">DERP_008987</name>
</gene>
<reference evidence="3 4" key="1">
    <citation type="journal article" date="2018" name="J. Allergy Clin. Immunol.">
        <title>High-quality assembly of Dermatophagoides pteronyssinus genome and transcriptome reveals a wide range of novel allergens.</title>
        <authorList>
            <person name="Liu X.Y."/>
            <person name="Yang K.Y."/>
            <person name="Wang M.Q."/>
            <person name="Kwok J.S."/>
            <person name="Zeng X."/>
            <person name="Yang Z."/>
            <person name="Xiao X.J."/>
            <person name="Lau C.P."/>
            <person name="Li Y."/>
            <person name="Huang Z.M."/>
            <person name="Ba J.G."/>
            <person name="Yim A.K."/>
            <person name="Ouyang C.Y."/>
            <person name="Ngai S.M."/>
            <person name="Chan T.F."/>
            <person name="Leung E.L."/>
            <person name="Liu L."/>
            <person name="Liu Z.G."/>
            <person name="Tsui S.K."/>
        </authorList>
    </citation>
    <scope>NUCLEOTIDE SEQUENCE [LARGE SCALE GENOMIC DNA]</scope>
    <source>
        <strain evidence="3">Derp</strain>
    </source>
</reference>
<reference evidence="3 4" key="2">
    <citation type="journal article" date="2022" name="Mol. Biol. Evol.">
        <title>Comparative Genomics Reveals Insights into the Divergent Evolution of Astigmatic Mites and Household Pest Adaptations.</title>
        <authorList>
            <person name="Xiong Q."/>
            <person name="Wan A.T."/>
            <person name="Liu X."/>
            <person name="Fung C.S."/>
            <person name="Xiao X."/>
            <person name="Malainual N."/>
            <person name="Hou J."/>
            <person name="Wang L."/>
            <person name="Wang M."/>
            <person name="Yang K.Y."/>
            <person name="Cui Y."/>
            <person name="Leung E.L."/>
            <person name="Nong W."/>
            <person name="Shin S.K."/>
            <person name="Au S.W."/>
            <person name="Jeong K.Y."/>
            <person name="Chew F.T."/>
            <person name="Hui J.H."/>
            <person name="Leung T.F."/>
            <person name="Tungtrongchitr A."/>
            <person name="Zhong N."/>
            <person name="Liu Z."/>
            <person name="Tsui S.K."/>
        </authorList>
    </citation>
    <scope>NUCLEOTIDE SEQUENCE [LARGE SCALE GENOMIC DNA]</scope>
    <source>
        <strain evidence="3">Derp</strain>
    </source>
</reference>
<evidence type="ECO:0008006" key="5">
    <source>
        <dbReference type="Google" id="ProtNLM"/>
    </source>
</evidence>
<sequence>MIKHQQFYRQMICRILSNAKRILLIILIISILTSWLLYSWLYFIPITTEKLSNNNSHYYHYSTSYNTILQNDNQIKNSINKIQNYDNDDNIAIENWINKCQPNIARYFDVCQKYEQSSNSHDDNDHDDDDHDGKNELQTHVRLPNYSDNNVSLNGIYDRIYLYEAYERFEQTKNNNIYSSSYSINIISIVNRIEYCQNEQNNQLLYCYMKKNDNNKIIITKAKLQCLPEHHDYLYTAAIITCLPPPPPSSSSSLFESNFDSVIITDNNLNKQTKWLPINKQKTNSTTIQSVVCVRPLFDSINLFNLFEFIEYYYNQDFDRIIFYYYANDNFNEKAKNLLSYLNETMSNIVKLKSILLPEFIWKQIHSGGQLLTINDCLYQYPNSIQLHVDIDEFVSLVNDNDDEKMKNNITIMKMIKKYWFKSQTSYIALYIDNLLHCHEFNLAYSNYYEFEAARLKYSIESIKTNHNNNDFCHPNQSNQTVTMNIKILAQLLNNNNNHFEKNLTINEMKKLLLVPNSIYSQATPWPNQLRSKVIILRPSLIDMLGIHQVWKFRQYNTNSNNDNNIVINSFIDHLYYLIWSKWTLTSDKQILFTYKNINNKQLILRHYRWCCHLKQPYLFQLLQFNSLSDKIIHWQSNHQIDWLKISLQIFKHYNQLLHHQ</sequence>
<keyword evidence="2" id="KW-0472">Membrane</keyword>
<feature type="region of interest" description="Disordered" evidence="1">
    <location>
        <begin position="116"/>
        <end position="136"/>
    </location>
</feature>
<evidence type="ECO:0000313" key="4">
    <source>
        <dbReference type="Proteomes" id="UP000887458"/>
    </source>
</evidence>
<keyword evidence="4" id="KW-1185">Reference proteome</keyword>